<name>A0AAV4J6X0_9GAST</name>
<protein>
    <recommendedName>
        <fullName evidence="4">E3 SUMO-protein ligase NSE2</fullName>
    </recommendedName>
    <alternativeName>
        <fullName evidence="11">E3 SUMO-protein transferase NSE2</fullName>
    </alternativeName>
    <alternativeName>
        <fullName evidence="12">Non-structural maintenance of chromosomes element 2 homolog</fullName>
    </alternativeName>
</protein>
<proteinExistence type="inferred from homology"/>
<keyword evidence="15" id="KW-0436">Ligase</keyword>
<comment type="pathway">
    <text evidence="2">Protein modification; protein sumoylation.</text>
</comment>
<sequence length="244" mass="27452">MSGRSRPLELESDLVLNQRLLQSMGGMVNETLEVARDIANYCTDDDELKKATQDIMLSFIGMADDIKQVTTALNHVKNTCPMIQTDSDVESMEEQNLTSSFTKKLEKLKAAGRRDENRLMNHPKYEELISLFTDSGTIEEQLASLRAALTGSAEESQGELAMTEMDINIRCPYTGCTMQDPVRNILCGHVYDRTGILTYVKQKKSKAKCPVGGCGNTEPIQESHLEDHRDMRKYIFLLSQSQNF</sequence>
<evidence type="ECO:0000256" key="2">
    <source>
        <dbReference type="ARBA" id="ARBA00004718"/>
    </source>
</evidence>
<keyword evidence="9" id="KW-0862">Zinc</keyword>
<evidence type="ECO:0000256" key="6">
    <source>
        <dbReference type="ARBA" id="ARBA00022723"/>
    </source>
</evidence>
<evidence type="ECO:0000256" key="1">
    <source>
        <dbReference type="ARBA" id="ARBA00004123"/>
    </source>
</evidence>
<dbReference type="GO" id="GO:0030915">
    <property type="term" value="C:Smc5-Smc6 complex"/>
    <property type="evidence" value="ECO:0007669"/>
    <property type="project" value="InterPro"/>
</dbReference>
<dbReference type="PROSITE" id="PS51044">
    <property type="entry name" value="ZF_SP_RING"/>
    <property type="match status" value="1"/>
</dbReference>
<dbReference type="PANTHER" id="PTHR21330:SF1">
    <property type="entry name" value="E3 SUMO-PROTEIN LIGASE NSE2"/>
    <property type="match status" value="1"/>
</dbReference>
<gene>
    <name evidence="15" type="ORF">ElyMa_001496700</name>
</gene>
<dbReference type="GO" id="GO:0016925">
    <property type="term" value="P:protein sumoylation"/>
    <property type="evidence" value="ECO:0007669"/>
    <property type="project" value="TreeGrafter"/>
</dbReference>
<dbReference type="Gene3D" id="3.30.40.10">
    <property type="entry name" value="Zinc/RING finger domain, C3HC4 (zinc finger)"/>
    <property type="match status" value="1"/>
</dbReference>
<evidence type="ECO:0000313" key="15">
    <source>
        <dbReference type="EMBL" id="GFS17408.1"/>
    </source>
</evidence>
<dbReference type="AlphaFoldDB" id="A0AAV4J6X0"/>
<evidence type="ECO:0000256" key="9">
    <source>
        <dbReference type="ARBA" id="ARBA00022833"/>
    </source>
</evidence>
<keyword evidence="8" id="KW-0833">Ubl conjugation pathway</keyword>
<evidence type="ECO:0000256" key="12">
    <source>
        <dbReference type="ARBA" id="ARBA00032533"/>
    </source>
</evidence>
<dbReference type="GO" id="GO:0005634">
    <property type="term" value="C:nucleus"/>
    <property type="evidence" value="ECO:0007669"/>
    <property type="project" value="UniProtKB-SubCell"/>
</dbReference>
<dbReference type="GO" id="GO:0016874">
    <property type="term" value="F:ligase activity"/>
    <property type="evidence" value="ECO:0007669"/>
    <property type="project" value="UniProtKB-KW"/>
</dbReference>
<dbReference type="GO" id="GO:0061665">
    <property type="term" value="F:SUMO ligase activity"/>
    <property type="evidence" value="ECO:0007669"/>
    <property type="project" value="TreeGrafter"/>
</dbReference>
<comment type="subcellular location">
    <subcellularLocation>
        <location evidence="1">Nucleus</location>
    </subcellularLocation>
</comment>
<dbReference type="GO" id="GO:0000724">
    <property type="term" value="P:double-strand break repair via homologous recombination"/>
    <property type="evidence" value="ECO:0007669"/>
    <property type="project" value="InterPro"/>
</dbReference>
<reference evidence="15 16" key="1">
    <citation type="journal article" date="2021" name="Elife">
        <title>Chloroplast acquisition without the gene transfer in kleptoplastic sea slugs, Plakobranchus ocellatus.</title>
        <authorList>
            <person name="Maeda T."/>
            <person name="Takahashi S."/>
            <person name="Yoshida T."/>
            <person name="Shimamura S."/>
            <person name="Takaki Y."/>
            <person name="Nagai Y."/>
            <person name="Toyoda A."/>
            <person name="Suzuki Y."/>
            <person name="Arimoto A."/>
            <person name="Ishii H."/>
            <person name="Satoh N."/>
            <person name="Nishiyama T."/>
            <person name="Hasebe M."/>
            <person name="Maruyama T."/>
            <person name="Minagawa J."/>
            <person name="Obokata J."/>
            <person name="Shigenobu S."/>
        </authorList>
    </citation>
    <scope>NUCLEOTIDE SEQUENCE [LARGE SCALE GENOMIC DNA]</scope>
</reference>
<organism evidence="15 16">
    <name type="scientific">Elysia marginata</name>
    <dbReference type="NCBI Taxonomy" id="1093978"/>
    <lineage>
        <taxon>Eukaryota</taxon>
        <taxon>Metazoa</taxon>
        <taxon>Spiralia</taxon>
        <taxon>Lophotrochozoa</taxon>
        <taxon>Mollusca</taxon>
        <taxon>Gastropoda</taxon>
        <taxon>Heterobranchia</taxon>
        <taxon>Euthyneura</taxon>
        <taxon>Panpulmonata</taxon>
        <taxon>Sacoglossa</taxon>
        <taxon>Placobranchoidea</taxon>
        <taxon>Plakobranchidae</taxon>
        <taxon>Elysia</taxon>
    </lineage>
</organism>
<dbReference type="InterPro" id="IPR004181">
    <property type="entry name" value="Znf_MIZ"/>
</dbReference>
<keyword evidence="7 13" id="KW-0863">Zinc-finger</keyword>
<evidence type="ECO:0000256" key="11">
    <source>
        <dbReference type="ARBA" id="ARBA00031731"/>
    </source>
</evidence>
<dbReference type="Proteomes" id="UP000762676">
    <property type="component" value="Unassembled WGS sequence"/>
</dbReference>
<keyword evidence="10" id="KW-0539">Nucleus</keyword>
<evidence type="ECO:0000256" key="8">
    <source>
        <dbReference type="ARBA" id="ARBA00022786"/>
    </source>
</evidence>
<evidence type="ECO:0000256" key="10">
    <source>
        <dbReference type="ARBA" id="ARBA00023242"/>
    </source>
</evidence>
<dbReference type="Pfam" id="PF11789">
    <property type="entry name" value="zf-Nse"/>
    <property type="match status" value="1"/>
</dbReference>
<evidence type="ECO:0000256" key="3">
    <source>
        <dbReference type="ARBA" id="ARBA00008212"/>
    </source>
</evidence>
<accession>A0AAV4J6X0</accession>
<keyword evidence="16" id="KW-1185">Reference proteome</keyword>
<dbReference type="SUPFAM" id="SSF57850">
    <property type="entry name" value="RING/U-box"/>
    <property type="match status" value="1"/>
</dbReference>
<dbReference type="InterPro" id="IPR013083">
    <property type="entry name" value="Znf_RING/FYVE/PHD"/>
</dbReference>
<keyword evidence="5" id="KW-0808">Transferase</keyword>
<keyword evidence="6" id="KW-0479">Metal-binding</keyword>
<evidence type="ECO:0000256" key="4">
    <source>
        <dbReference type="ARBA" id="ARBA00020923"/>
    </source>
</evidence>
<comment type="similarity">
    <text evidence="3">Belongs to the NSE2 family.</text>
</comment>
<feature type="domain" description="SP-RING-type" evidence="14">
    <location>
        <begin position="156"/>
        <end position="240"/>
    </location>
</feature>
<evidence type="ECO:0000256" key="7">
    <source>
        <dbReference type="ARBA" id="ARBA00022771"/>
    </source>
</evidence>
<dbReference type="EMBL" id="BMAT01002952">
    <property type="protein sequence ID" value="GFS17408.1"/>
    <property type="molecule type" value="Genomic_DNA"/>
</dbReference>
<comment type="caution">
    <text evidence="15">The sequence shown here is derived from an EMBL/GenBank/DDBJ whole genome shotgun (WGS) entry which is preliminary data.</text>
</comment>
<evidence type="ECO:0000256" key="5">
    <source>
        <dbReference type="ARBA" id="ARBA00022679"/>
    </source>
</evidence>
<dbReference type="PANTHER" id="PTHR21330">
    <property type="entry name" value="E3 SUMO-PROTEIN LIGASE NSE2"/>
    <property type="match status" value="1"/>
</dbReference>
<evidence type="ECO:0000256" key="13">
    <source>
        <dbReference type="PROSITE-ProRule" id="PRU00452"/>
    </source>
</evidence>
<dbReference type="CDD" id="cd16651">
    <property type="entry name" value="SPL-RING_NSE2"/>
    <property type="match status" value="1"/>
</dbReference>
<dbReference type="InterPro" id="IPR026846">
    <property type="entry name" value="Nse2(Mms21)"/>
</dbReference>
<evidence type="ECO:0000259" key="14">
    <source>
        <dbReference type="PROSITE" id="PS51044"/>
    </source>
</evidence>
<dbReference type="GO" id="GO:0008270">
    <property type="term" value="F:zinc ion binding"/>
    <property type="evidence" value="ECO:0007669"/>
    <property type="project" value="UniProtKB-KW"/>
</dbReference>
<evidence type="ECO:0000313" key="16">
    <source>
        <dbReference type="Proteomes" id="UP000762676"/>
    </source>
</evidence>